<organism evidence="4 5">
    <name type="scientific">Microbacterium hominis</name>
    <dbReference type="NCBI Taxonomy" id="162426"/>
    <lineage>
        <taxon>Bacteria</taxon>
        <taxon>Bacillati</taxon>
        <taxon>Actinomycetota</taxon>
        <taxon>Actinomycetes</taxon>
        <taxon>Micrococcales</taxon>
        <taxon>Microbacteriaceae</taxon>
        <taxon>Microbacterium</taxon>
    </lineage>
</organism>
<accession>A0A2K9DXX8</accession>
<name>A0A2K9DXX8_9MICO</name>
<dbReference type="Proteomes" id="UP000233276">
    <property type="component" value="Chromosome"/>
</dbReference>
<dbReference type="GO" id="GO:0004803">
    <property type="term" value="F:transposase activity"/>
    <property type="evidence" value="ECO:0007669"/>
    <property type="project" value="InterPro"/>
</dbReference>
<evidence type="ECO:0000259" key="2">
    <source>
        <dbReference type="Pfam" id="PF01609"/>
    </source>
</evidence>
<evidence type="ECO:0000313" key="4">
    <source>
        <dbReference type="EMBL" id="AUG29493.1"/>
    </source>
</evidence>
<evidence type="ECO:0000313" key="5">
    <source>
        <dbReference type="Proteomes" id="UP000233276"/>
    </source>
</evidence>
<reference evidence="4 5" key="1">
    <citation type="submission" date="2017-12" db="EMBL/GenBank/DDBJ databases">
        <title>Isolation and characterization of estrogens degradatiion strain Microbacterium hominis SJTG1.</title>
        <authorList>
            <person name="Xiong W."/>
            <person name="Yin C."/>
            <person name="Zheng D."/>
            <person name="Liang R."/>
        </authorList>
    </citation>
    <scope>NUCLEOTIDE SEQUENCE [LARGE SCALE GENOMIC DNA]</scope>
    <source>
        <strain evidence="4 5">SJTG1</strain>
    </source>
</reference>
<dbReference type="RefSeq" id="WP_101306151.1">
    <property type="nucleotide sequence ID" value="NZ_CP025299.1"/>
</dbReference>
<dbReference type="PANTHER" id="PTHR30007">
    <property type="entry name" value="PHP DOMAIN PROTEIN"/>
    <property type="match status" value="1"/>
</dbReference>
<dbReference type="InterPro" id="IPR002559">
    <property type="entry name" value="Transposase_11"/>
</dbReference>
<dbReference type="Pfam" id="PF13340">
    <property type="entry name" value="DUF4096"/>
    <property type="match status" value="1"/>
</dbReference>
<proteinExistence type="predicted"/>
<protein>
    <submittedName>
        <fullName evidence="4">IS5/IS1182 family transposase</fullName>
    </submittedName>
</protein>
<feature type="domain" description="Transposase IS4-like" evidence="2">
    <location>
        <begin position="99"/>
        <end position="298"/>
    </location>
</feature>
<sequence length="308" mass="34552">MRSDSRLRVFTDEQWKRIEPLLPSNEGRRGHPFGDSRRVVEGIAYRYRTGIPWRDLPREEFGPWQTVWKRHRRYAGDGTWDRVLARILADADAAGKIDWAVSVDATIARAHQHATNTTRPDQDTGAGSNHKNLPWHEVEPAGHGIGRSRGGLTTKIHQAVDGRGRPLAMVITGGQRNDGAMLAHVLAEIHVPRLGRGRPRTRPDAVIADRAYTSGVTRTELRRRGIRAVIPEKSDQIGARKRRGSRGGRPPGFDAVAYRGRNVVERSFALAKQWRGLATRYDKLAITYRAAVTISAILTWLRHMGDTP</sequence>
<feature type="region of interest" description="Disordered" evidence="1">
    <location>
        <begin position="234"/>
        <end position="253"/>
    </location>
</feature>
<feature type="compositionally biased region" description="Polar residues" evidence="1">
    <location>
        <begin position="113"/>
        <end position="131"/>
    </location>
</feature>
<dbReference type="GO" id="GO:0006313">
    <property type="term" value="P:DNA transposition"/>
    <property type="evidence" value="ECO:0007669"/>
    <property type="project" value="InterPro"/>
</dbReference>
<feature type="domain" description="Insertion element IS402-like" evidence="3">
    <location>
        <begin position="11"/>
        <end position="83"/>
    </location>
</feature>
<dbReference type="Pfam" id="PF01609">
    <property type="entry name" value="DDE_Tnp_1"/>
    <property type="match status" value="1"/>
</dbReference>
<dbReference type="InterPro" id="IPR025161">
    <property type="entry name" value="IS402-like_dom"/>
</dbReference>
<evidence type="ECO:0000259" key="3">
    <source>
        <dbReference type="Pfam" id="PF13340"/>
    </source>
</evidence>
<feature type="region of interest" description="Disordered" evidence="1">
    <location>
        <begin position="113"/>
        <end position="151"/>
    </location>
</feature>
<dbReference type="GO" id="GO:0003677">
    <property type="term" value="F:DNA binding"/>
    <property type="evidence" value="ECO:0007669"/>
    <property type="project" value="InterPro"/>
</dbReference>
<dbReference type="EMBL" id="CP025299">
    <property type="protein sequence ID" value="AUG29493.1"/>
    <property type="molecule type" value="Genomic_DNA"/>
</dbReference>
<evidence type="ECO:0000256" key="1">
    <source>
        <dbReference type="SAM" id="MobiDB-lite"/>
    </source>
</evidence>
<dbReference type="KEGG" id="mhos:CXR34_08510"/>
<dbReference type="PANTHER" id="PTHR30007:SF1">
    <property type="entry name" value="BLR1914 PROTEIN"/>
    <property type="match status" value="1"/>
</dbReference>
<dbReference type="AlphaFoldDB" id="A0A2K9DXX8"/>
<dbReference type="NCBIfam" id="NF033580">
    <property type="entry name" value="transpos_IS5_3"/>
    <property type="match status" value="1"/>
</dbReference>
<gene>
    <name evidence="4" type="ORF">CXR34_08510</name>
</gene>